<organism evidence="2 3">
    <name type="scientific">Rhodopirellula baltica (strain DSM 10527 / NCIMB 13988 / SH1)</name>
    <dbReference type="NCBI Taxonomy" id="243090"/>
    <lineage>
        <taxon>Bacteria</taxon>
        <taxon>Pseudomonadati</taxon>
        <taxon>Planctomycetota</taxon>
        <taxon>Planctomycetia</taxon>
        <taxon>Pirellulales</taxon>
        <taxon>Pirellulaceae</taxon>
        <taxon>Rhodopirellula</taxon>
    </lineage>
</organism>
<proteinExistence type="predicted"/>
<dbReference type="EMBL" id="BX294141">
    <property type="protein sequence ID" value="CAD78116.1"/>
    <property type="molecule type" value="Genomic_DNA"/>
</dbReference>
<dbReference type="Proteomes" id="UP000001025">
    <property type="component" value="Chromosome"/>
</dbReference>
<evidence type="ECO:0000313" key="2">
    <source>
        <dbReference type="EMBL" id="CAD78116.1"/>
    </source>
</evidence>
<dbReference type="STRING" id="243090.RB4819"/>
<dbReference type="KEGG" id="rba:RB4819"/>
<dbReference type="EnsemblBacteria" id="CAD78116">
    <property type="protein sequence ID" value="CAD78116"/>
    <property type="gene ID" value="RB4819"/>
</dbReference>
<feature type="compositionally biased region" description="Low complexity" evidence="1">
    <location>
        <begin position="77"/>
        <end position="88"/>
    </location>
</feature>
<evidence type="ECO:0000313" key="3">
    <source>
        <dbReference type="Proteomes" id="UP000001025"/>
    </source>
</evidence>
<feature type="region of interest" description="Disordered" evidence="1">
    <location>
        <begin position="1"/>
        <end position="31"/>
    </location>
</feature>
<dbReference type="InParanoid" id="Q7UH61"/>
<dbReference type="AlphaFoldDB" id="Q7UH61"/>
<feature type="compositionally biased region" description="Polar residues" evidence="1">
    <location>
        <begin position="105"/>
        <end position="118"/>
    </location>
</feature>
<dbReference type="HOGENOM" id="CLU_1873802_0_0_0"/>
<keyword evidence="3" id="KW-1185">Reference proteome</keyword>
<accession>Q7UH61</accession>
<protein>
    <submittedName>
        <fullName evidence="2">Uncharacterized protein</fullName>
    </submittedName>
</protein>
<gene>
    <name evidence="2" type="ordered locus">RB4819</name>
</gene>
<reference evidence="2 3" key="1">
    <citation type="journal article" date="2003" name="Proc. Natl. Acad. Sci. U.S.A.">
        <title>Complete genome sequence of the marine planctomycete Pirellula sp. strain 1.</title>
        <authorList>
            <person name="Gloeckner F.O."/>
            <person name="Kube M."/>
            <person name="Bauer M."/>
            <person name="Teeling H."/>
            <person name="Lombardot T."/>
            <person name="Ludwig W."/>
            <person name="Gade D."/>
            <person name="Beck A."/>
            <person name="Borzym K."/>
            <person name="Heitmann K."/>
            <person name="Rabus R."/>
            <person name="Schlesner H."/>
            <person name="Amann R."/>
            <person name="Reinhardt R."/>
        </authorList>
    </citation>
    <scope>NUCLEOTIDE SEQUENCE [LARGE SCALE GENOMIC DNA]</scope>
    <source>
        <strain evidence="3">DSM 10527 / NCIMB 13988 / SH1</strain>
    </source>
</reference>
<evidence type="ECO:0000256" key="1">
    <source>
        <dbReference type="SAM" id="MobiDB-lite"/>
    </source>
</evidence>
<sequence>MLPNDQAFPASAVTTQSVTAKRNDSTAERERSQLCIDHRLDDGWGFATIPQAANQIHQSGRGRKRMKDSTMIPVAHSSPDSPSLPSPSRQEGRAKRGEVERRLPVSSSTPSKTQTVAYHQTDDRHESTSPKTFLCS</sequence>
<feature type="compositionally biased region" description="Basic and acidic residues" evidence="1">
    <location>
        <begin position="90"/>
        <end position="103"/>
    </location>
</feature>
<name>Q7UH61_RHOBA</name>
<feature type="region of interest" description="Disordered" evidence="1">
    <location>
        <begin position="52"/>
        <end position="136"/>
    </location>
</feature>
<feature type="compositionally biased region" description="Basic and acidic residues" evidence="1">
    <location>
        <begin position="21"/>
        <end position="31"/>
    </location>
</feature>